<evidence type="ECO:0000313" key="1">
    <source>
        <dbReference type="EMBL" id="QHS81258.1"/>
    </source>
</evidence>
<protein>
    <recommendedName>
        <fullName evidence="2">Ubiquitin-like protease family profile domain-containing protein</fullName>
    </recommendedName>
</protein>
<reference evidence="1" key="1">
    <citation type="journal article" date="2020" name="Nature">
        <title>Giant virus diversity and host interactions through global metagenomics.</title>
        <authorList>
            <person name="Schulz F."/>
            <person name="Roux S."/>
            <person name="Paez-Espino D."/>
            <person name="Jungbluth S."/>
            <person name="Walsh D.A."/>
            <person name="Denef V.J."/>
            <person name="McMahon K.D."/>
            <person name="Konstantinidis K.T."/>
            <person name="Eloe-Fadrosh E.A."/>
            <person name="Kyrpides N.C."/>
            <person name="Woyke T."/>
        </authorList>
    </citation>
    <scope>NUCLEOTIDE SEQUENCE</scope>
    <source>
        <strain evidence="1">GVMAG-S-1101161-73</strain>
    </source>
</reference>
<evidence type="ECO:0008006" key="2">
    <source>
        <dbReference type="Google" id="ProtNLM"/>
    </source>
</evidence>
<dbReference type="InterPro" id="IPR038765">
    <property type="entry name" value="Papain-like_cys_pep_sf"/>
</dbReference>
<dbReference type="EMBL" id="MN740732">
    <property type="protein sequence ID" value="QHS81258.1"/>
    <property type="molecule type" value="Genomic_DNA"/>
</dbReference>
<proteinExistence type="predicted"/>
<dbReference type="SUPFAM" id="SSF54001">
    <property type="entry name" value="Cysteine proteinases"/>
    <property type="match status" value="1"/>
</dbReference>
<sequence>MAFHNVGGKRTRKHRIIAPGPKECHPRFQNKEGNCLSEQTLSEISKGYNAPTGLHGRNLRQWLTRKARCKTERCLLEKAPIDSKKKKELVKTYFRPTMPDEWINDPDQWLDSNNIADVMKQYEEIYPQFKFFGTNPIDFAAPDPYDPSASAKNKCLQDEICKLNLKELLSNGKTKLGFVYNLDPSNKGGSHWIASFTDIPAHRTYYFDSYGMKPPSQIARFMRSLTLQDPLMKLRFNARRFQYGDTECGMYCLYFLIRMLAGDDFKQFCRRAPRDNEMLFLRQWLFARKDV</sequence>
<organism evidence="1">
    <name type="scientific">viral metagenome</name>
    <dbReference type="NCBI Taxonomy" id="1070528"/>
    <lineage>
        <taxon>unclassified sequences</taxon>
        <taxon>metagenomes</taxon>
        <taxon>organismal metagenomes</taxon>
    </lineage>
</organism>
<accession>A0A6C0ANB9</accession>
<dbReference type="AlphaFoldDB" id="A0A6C0ANB9"/>
<dbReference type="Gene3D" id="3.40.395.10">
    <property type="entry name" value="Adenoviral Proteinase, Chain A"/>
    <property type="match status" value="1"/>
</dbReference>
<name>A0A6C0ANB9_9ZZZZ</name>